<accession>A0A414T6Z6</accession>
<name>A0A414T6Z6_9FIRM</name>
<reference evidence="1 2" key="1">
    <citation type="submission" date="2018-08" db="EMBL/GenBank/DDBJ databases">
        <title>A genome reference for cultivated species of the human gut microbiota.</title>
        <authorList>
            <person name="Zou Y."/>
            <person name="Xue W."/>
            <person name="Luo G."/>
        </authorList>
    </citation>
    <scope>NUCLEOTIDE SEQUENCE [LARGE SCALE GENOMIC DNA]</scope>
    <source>
        <strain evidence="1 2">AM22-21LB</strain>
    </source>
</reference>
<sequence length="315" mass="36253">MFMIEMKVLQARQGDCIWIRCISDRIVNIVIDAGPSTFKKDFINLVEEIENCSEKIDLLIFSHIDDDHIKGCIQYFKKNDKTIINKVWINGSGSSVYSDGQEHSVNNISDLVSLLKQKNISMETPILEGKEYSFNGGGIKVIGPKRGTMLKVAEKIEKQMEHSGGKYIGDISHVEDIYEADSSDTNKASIIAVLEFEDKKILFTGDSTAENIIEAVNKYYPQEKFVMVKLPHHGSSHNISRELIKKLNTDQFIISTNKIVEKVVLYRFGEERKNTELLCNYDWWKKEYFTENDIKEYINTKRIVMKYIGDEKINL</sequence>
<dbReference type="AlphaFoldDB" id="A0A414T6Z6"/>
<dbReference type="EMBL" id="QRID01000003">
    <property type="protein sequence ID" value="RHG29945.1"/>
    <property type="molecule type" value="Genomic_DNA"/>
</dbReference>
<dbReference type="Proteomes" id="UP000284051">
    <property type="component" value="Unassembled WGS sequence"/>
</dbReference>
<protein>
    <recommendedName>
        <fullName evidence="3">MBL fold metallo-hydrolase</fullName>
    </recommendedName>
</protein>
<gene>
    <name evidence="1" type="ORF">DW264_03970</name>
</gene>
<dbReference type="InterPro" id="IPR036866">
    <property type="entry name" value="RibonucZ/Hydroxyglut_hydro"/>
</dbReference>
<organism evidence="1 2">
    <name type="scientific">Roseburia intestinalis</name>
    <dbReference type="NCBI Taxonomy" id="166486"/>
    <lineage>
        <taxon>Bacteria</taxon>
        <taxon>Bacillati</taxon>
        <taxon>Bacillota</taxon>
        <taxon>Clostridia</taxon>
        <taxon>Lachnospirales</taxon>
        <taxon>Lachnospiraceae</taxon>
        <taxon>Roseburia</taxon>
    </lineage>
</organism>
<dbReference type="Gene3D" id="3.60.15.10">
    <property type="entry name" value="Ribonuclease Z/Hydroxyacylglutathione hydrolase-like"/>
    <property type="match status" value="1"/>
</dbReference>
<dbReference type="PANTHER" id="PTHR30619">
    <property type="entry name" value="DNA INTERNALIZATION/COMPETENCE PROTEIN COMEC/REC2"/>
    <property type="match status" value="1"/>
</dbReference>
<evidence type="ECO:0000313" key="2">
    <source>
        <dbReference type="Proteomes" id="UP000284051"/>
    </source>
</evidence>
<dbReference type="InterPro" id="IPR052159">
    <property type="entry name" value="Competence_DNA_uptake"/>
</dbReference>
<dbReference type="PANTHER" id="PTHR30619:SF1">
    <property type="entry name" value="RECOMBINATION PROTEIN 2"/>
    <property type="match status" value="1"/>
</dbReference>
<evidence type="ECO:0000313" key="1">
    <source>
        <dbReference type="EMBL" id="RHG29945.1"/>
    </source>
</evidence>
<proteinExistence type="predicted"/>
<comment type="caution">
    <text evidence="1">The sequence shown here is derived from an EMBL/GenBank/DDBJ whole genome shotgun (WGS) entry which is preliminary data.</text>
</comment>
<evidence type="ECO:0008006" key="3">
    <source>
        <dbReference type="Google" id="ProtNLM"/>
    </source>
</evidence>
<dbReference type="SUPFAM" id="SSF56281">
    <property type="entry name" value="Metallo-hydrolase/oxidoreductase"/>
    <property type="match status" value="1"/>
</dbReference>